<dbReference type="Gene3D" id="1.10.10.1320">
    <property type="entry name" value="Anti-sigma factor, zinc-finger domain"/>
    <property type="match status" value="1"/>
</dbReference>
<reference evidence="1 2" key="1">
    <citation type="submission" date="2017-04" db="EMBL/GenBank/DDBJ databases">
        <authorList>
            <person name="Afonso C.L."/>
            <person name="Miller P.J."/>
            <person name="Scott M.A."/>
            <person name="Spackman E."/>
            <person name="Goraichik I."/>
            <person name="Dimitrov K.M."/>
            <person name="Suarez D.L."/>
            <person name="Swayne D.E."/>
        </authorList>
    </citation>
    <scope>NUCLEOTIDE SEQUENCE [LARGE SCALE GENOMIC DNA]</scope>
    <source>
        <strain evidence="1 2">KR-140</strain>
    </source>
</reference>
<dbReference type="EMBL" id="FWWU01000009">
    <property type="protein sequence ID" value="SMB90916.1"/>
    <property type="molecule type" value="Genomic_DNA"/>
</dbReference>
<name>A0A1W1VC95_9DEIO</name>
<dbReference type="InterPro" id="IPR041916">
    <property type="entry name" value="Anti_sigma_zinc_sf"/>
</dbReference>
<gene>
    <name evidence="1" type="ORF">SAMN00790413_00934</name>
</gene>
<sequence length="81" mass="8794">MAEVLERHVALGEPLGREAQAHLSACGACQAELAFLEEVHQALLEDVPEVAPPPSLRTPSLEVAGPHVRAPPCSRWVLRPW</sequence>
<evidence type="ECO:0008006" key="3">
    <source>
        <dbReference type="Google" id="ProtNLM"/>
    </source>
</evidence>
<organism evidence="1 2">
    <name type="scientific">Deinococcus hopiensis KR-140</name>
    <dbReference type="NCBI Taxonomy" id="695939"/>
    <lineage>
        <taxon>Bacteria</taxon>
        <taxon>Thermotogati</taxon>
        <taxon>Deinococcota</taxon>
        <taxon>Deinococci</taxon>
        <taxon>Deinococcales</taxon>
        <taxon>Deinococcaceae</taxon>
        <taxon>Deinococcus</taxon>
    </lineage>
</organism>
<keyword evidence="2" id="KW-1185">Reference proteome</keyword>
<accession>A0A1W1VC95</accession>
<evidence type="ECO:0000313" key="1">
    <source>
        <dbReference type="EMBL" id="SMB90916.1"/>
    </source>
</evidence>
<evidence type="ECO:0000313" key="2">
    <source>
        <dbReference type="Proteomes" id="UP000192582"/>
    </source>
</evidence>
<dbReference type="Proteomes" id="UP000192582">
    <property type="component" value="Unassembled WGS sequence"/>
</dbReference>
<proteinExistence type="predicted"/>
<protein>
    <recommendedName>
        <fullName evidence="3">Zinc-finger</fullName>
    </recommendedName>
</protein>
<dbReference type="AlphaFoldDB" id="A0A1W1VC95"/>
<dbReference type="RefSeq" id="WP_084048515.1">
    <property type="nucleotide sequence ID" value="NZ_FWWU01000009.1"/>
</dbReference>